<organism evidence="9 10">
    <name type="scientific">Sorangium cellulosum</name>
    <name type="common">Polyangium cellulosum</name>
    <dbReference type="NCBI Taxonomy" id="56"/>
    <lineage>
        <taxon>Bacteria</taxon>
        <taxon>Pseudomonadati</taxon>
        <taxon>Myxococcota</taxon>
        <taxon>Polyangia</taxon>
        <taxon>Polyangiales</taxon>
        <taxon>Polyangiaceae</taxon>
        <taxon>Sorangium</taxon>
    </lineage>
</organism>
<dbReference type="Gene3D" id="1.10.1740.10">
    <property type="match status" value="1"/>
</dbReference>
<feature type="region of interest" description="Disordered" evidence="6">
    <location>
        <begin position="245"/>
        <end position="326"/>
    </location>
</feature>
<proteinExistence type="inferred from homology"/>
<name>A0A4P2QP37_SORCE</name>
<evidence type="ECO:0000256" key="5">
    <source>
        <dbReference type="ARBA" id="ARBA00023163"/>
    </source>
</evidence>
<keyword evidence="5" id="KW-0804">Transcription</keyword>
<evidence type="ECO:0000259" key="7">
    <source>
        <dbReference type="Pfam" id="PF04542"/>
    </source>
</evidence>
<evidence type="ECO:0000256" key="6">
    <source>
        <dbReference type="SAM" id="MobiDB-lite"/>
    </source>
</evidence>
<accession>A0A4P2QP37</accession>
<evidence type="ECO:0000313" key="10">
    <source>
        <dbReference type="Proteomes" id="UP000295497"/>
    </source>
</evidence>
<reference evidence="9 10" key="1">
    <citation type="submission" date="2015-09" db="EMBL/GenBank/DDBJ databases">
        <title>Sorangium comparison.</title>
        <authorList>
            <person name="Zaburannyi N."/>
            <person name="Bunk B."/>
            <person name="Overmann J."/>
            <person name="Mueller R."/>
        </authorList>
    </citation>
    <scope>NUCLEOTIDE SEQUENCE [LARGE SCALE GENOMIC DNA]</scope>
    <source>
        <strain evidence="9 10">So ce836</strain>
    </source>
</reference>
<dbReference type="SUPFAM" id="SSF88946">
    <property type="entry name" value="Sigma2 domain of RNA polymerase sigma factors"/>
    <property type="match status" value="1"/>
</dbReference>
<dbReference type="Pfam" id="PF04542">
    <property type="entry name" value="Sigma70_r2"/>
    <property type="match status" value="1"/>
</dbReference>
<feature type="domain" description="RNA polymerase sigma factor 70 region 4 type 2" evidence="8">
    <location>
        <begin position="109"/>
        <end position="160"/>
    </location>
</feature>
<dbReference type="CDD" id="cd06171">
    <property type="entry name" value="Sigma70_r4"/>
    <property type="match status" value="1"/>
</dbReference>
<keyword evidence="4" id="KW-0238">DNA-binding</keyword>
<comment type="similarity">
    <text evidence="1">Belongs to the sigma-70 factor family. ECF subfamily.</text>
</comment>
<dbReference type="GO" id="GO:0003677">
    <property type="term" value="F:DNA binding"/>
    <property type="evidence" value="ECO:0007669"/>
    <property type="project" value="UniProtKB-KW"/>
</dbReference>
<dbReference type="InterPro" id="IPR039425">
    <property type="entry name" value="RNA_pol_sigma-70-like"/>
</dbReference>
<dbReference type="InterPro" id="IPR007627">
    <property type="entry name" value="RNA_pol_sigma70_r2"/>
</dbReference>
<sequence>MLLTVDKPATVSPGFELFRRLARRHGVPARNVEDVAQDALLRGLQADKRIEPGGDPGPYHVTIAINQARNHVRDAHRRGEVLTSFDGCEIQDECPTPEELLRRRQREEIARQLLDRLDPKYRDVLIKHDLQGVPLAEIAAEQGLPLDTVRTRHWRARKALRIQRERWQERQRAQGWDDSACVPLALGFRRRASWVASLRRLGLRILVQVGLVVLTGALVSSAASLPDSESWLGAAAVPATPHAAQEAAAFPARDGVPSASAPTGGERAHTAAPPAAPIARENSSPKEQGGAHGQAVASSRPAPSTTTERRPASSASAVRPTRSEREMSLITQARRAVEARNATANVEALRLLNTHAREFPRGRLVAEREALLRQLR</sequence>
<dbReference type="Gene3D" id="1.10.10.10">
    <property type="entry name" value="Winged helix-like DNA-binding domain superfamily/Winged helix DNA-binding domain"/>
    <property type="match status" value="1"/>
</dbReference>
<gene>
    <name evidence="9" type="ORF">SOCE836_033920</name>
</gene>
<evidence type="ECO:0000256" key="4">
    <source>
        <dbReference type="ARBA" id="ARBA00023125"/>
    </source>
</evidence>
<keyword evidence="3" id="KW-0731">Sigma factor</keyword>
<evidence type="ECO:0000256" key="2">
    <source>
        <dbReference type="ARBA" id="ARBA00023015"/>
    </source>
</evidence>
<dbReference type="InterPro" id="IPR013249">
    <property type="entry name" value="RNA_pol_sigma70_r4_t2"/>
</dbReference>
<evidence type="ECO:0000256" key="3">
    <source>
        <dbReference type="ARBA" id="ARBA00023082"/>
    </source>
</evidence>
<keyword evidence="2" id="KW-0805">Transcription regulation</keyword>
<dbReference type="InterPro" id="IPR036388">
    <property type="entry name" value="WH-like_DNA-bd_sf"/>
</dbReference>
<dbReference type="GO" id="GO:0006352">
    <property type="term" value="P:DNA-templated transcription initiation"/>
    <property type="evidence" value="ECO:0007669"/>
    <property type="project" value="InterPro"/>
</dbReference>
<evidence type="ECO:0000313" key="9">
    <source>
        <dbReference type="EMBL" id="AUX31263.1"/>
    </source>
</evidence>
<dbReference type="Proteomes" id="UP000295497">
    <property type="component" value="Chromosome"/>
</dbReference>
<feature type="domain" description="RNA polymerase sigma-70 region 2" evidence="7">
    <location>
        <begin position="18"/>
        <end position="77"/>
    </location>
</feature>
<dbReference type="SUPFAM" id="SSF88659">
    <property type="entry name" value="Sigma3 and sigma4 domains of RNA polymerase sigma factors"/>
    <property type="match status" value="1"/>
</dbReference>
<evidence type="ECO:0000259" key="8">
    <source>
        <dbReference type="Pfam" id="PF08281"/>
    </source>
</evidence>
<dbReference type="GO" id="GO:0016987">
    <property type="term" value="F:sigma factor activity"/>
    <property type="evidence" value="ECO:0007669"/>
    <property type="project" value="UniProtKB-KW"/>
</dbReference>
<dbReference type="EMBL" id="CP012672">
    <property type="protein sequence ID" value="AUX31263.1"/>
    <property type="molecule type" value="Genomic_DNA"/>
</dbReference>
<dbReference type="InterPro" id="IPR013325">
    <property type="entry name" value="RNA_pol_sigma_r2"/>
</dbReference>
<dbReference type="PANTHER" id="PTHR43133">
    <property type="entry name" value="RNA POLYMERASE ECF-TYPE SIGMA FACTO"/>
    <property type="match status" value="1"/>
</dbReference>
<evidence type="ECO:0000256" key="1">
    <source>
        <dbReference type="ARBA" id="ARBA00010641"/>
    </source>
</evidence>
<protein>
    <submittedName>
        <fullName evidence="9">RNA polymerase sigma factor</fullName>
    </submittedName>
</protein>
<dbReference type="AlphaFoldDB" id="A0A4P2QP37"/>
<dbReference type="PANTHER" id="PTHR43133:SF8">
    <property type="entry name" value="RNA POLYMERASE SIGMA FACTOR HI_1459-RELATED"/>
    <property type="match status" value="1"/>
</dbReference>
<dbReference type="InterPro" id="IPR013324">
    <property type="entry name" value="RNA_pol_sigma_r3/r4-like"/>
</dbReference>
<dbReference type="NCBIfam" id="TIGR02937">
    <property type="entry name" value="sigma70-ECF"/>
    <property type="match status" value="1"/>
</dbReference>
<dbReference type="Pfam" id="PF08281">
    <property type="entry name" value="Sigma70_r4_2"/>
    <property type="match status" value="1"/>
</dbReference>
<dbReference type="InterPro" id="IPR014284">
    <property type="entry name" value="RNA_pol_sigma-70_dom"/>
</dbReference>